<name>A0A9D1JFY1_9FIRM</name>
<dbReference type="EC" id="3.1.4.-" evidence="2"/>
<comment type="cofactor">
    <cofactor evidence="2">
        <name>a divalent metal cation</name>
        <dbReference type="ChEBI" id="CHEBI:60240"/>
    </cofactor>
</comment>
<evidence type="ECO:0000313" key="4">
    <source>
        <dbReference type="EMBL" id="HIR93418.1"/>
    </source>
</evidence>
<dbReference type="EMBL" id="DVHU01000076">
    <property type="protein sequence ID" value="HIR93418.1"/>
    <property type="molecule type" value="Genomic_DNA"/>
</dbReference>
<comment type="caution">
    <text evidence="4">The sequence shown here is derived from an EMBL/GenBank/DDBJ whole genome shotgun (WGS) entry which is preliminary data.</text>
</comment>
<reference evidence="4" key="2">
    <citation type="journal article" date="2021" name="PeerJ">
        <title>Extensive microbial diversity within the chicken gut microbiome revealed by metagenomics and culture.</title>
        <authorList>
            <person name="Gilroy R."/>
            <person name="Ravi A."/>
            <person name="Getino M."/>
            <person name="Pursley I."/>
            <person name="Horton D.L."/>
            <person name="Alikhan N.F."/>
            <person name="Baker D."/>
            <person name="Gharbi K."/>
            <person name="Hall N."/>
            <person name="Watson M."/>
            <person name="Adriaenssens E.M."/>
            <person name="Foster-Nyarko E."/>
            <person name="Jarju S."/>
            <person name="Secka A."/>
            <person name="Antonio M."/>
            <person name="Oren A."/>
            <person name="Chaudhuri R.R."/>
            <person name="La Ragione R."/>
            <person name="Hildebrand F."/>
            <person name="Pallen M.J."/>
        </authorList>
    </citation>
    <scope>NUCLEOTIDE SEQUENCE</scope>
    <source>
        <strain evidence="4">ChiSxjej1B13-7041</strain>
    </source>
</reference>
<dbReference type="Proteomes" id="UP000886841">
    <property type="component" value="Unassembled WGS sequence"/>
</dbReference>
<dbReference type="NCBIfam" id="TIGR00040">
    <property type="entry name" value="yfcE"/>
    <property type="match status" value="1"/>
</dbReference>
<evidence type="ECO:0000259" key="3">
    <source>
        <dbReference type="Pfam" id="PF12850"/>
    </source>
</evidence>
<evidence type="ECO:0000256" key="1">
    <source>
        <dbReference type="ARBA" id="ARBA00008950"/>
    </source>
</evidence>
<sequence length="155" mass="18013">MGEKKKWRVAVISDTHGILRKPVRRLAADCDYILHAGDFDNYETWRQLDQLGVLCAVRGNNDIYWGSQLPVKRQFTIGEFRFFMVHDRRDIPRRLEGTDFVIFGHSHKYFCQEEDGRIWLNPGSCGRARFGGSLSMALLELEGRSYTLQKIELDS</sequence>
<dbReference type="AlphaFoldDB" id="A0A9D1JFY1"/>
<dbReference type="InterPro" id="IPR029052">
    <property type="entry name" value="Metallo-depent_PP-like"/>
</dbReference>
<accession>A0A9D1JFY1</accession>
<dbReference type="PANTHER" id="PTHR11124">
    <property type="entry name" value="VACUOLAR SORTING PROTEIN VPS29"/>
    <property type="match status" value="1"/>
</dbReference>
<proteinExistence type="inferred from homology"/>
<reference evidence="4" key="1">
    <citation type="submission" date="2020-10" db="EMBL/GenBank/DDBJ databases">
        <authorList>
            <person name="Gilroy R."/>
        </authorList>
    </citation>
    <scope>NUCLEOTIDE SEQUENCE</scope>
    <source>
        <strain evidence="4">ChiSxjej1B13-7041</strain>
    </source>
</reference>
<dbReference type="Pfam" id="PF12850">
    <property type="entry name" value="Metallophos_2"/>
    <property type="match status" value="1"/>
</dbReference>
<gene>
    <name evidence="4" type="ORF">IAB98_08390</name>
</gene>
<protein>
    <recommendedName>
        <fullName evidence="2">Phosphoesterase</fullName>
        <ecNumber evidence="2">3.1.4.-</ecNumber>
    </recommendedName>
</protein>
<comment type="similarity">
    <text evidence="1 2">Belongs to the metallophosphoesterase superfamily. YfcE family.</text>
</comment>
<dbReference type="InterPro" id="IPR000979">
    <property type="entry name" value="Phosphodiesterase_MJ0936/Vps29"/>
</dbReference>
<feature type="domain" description="Calcineurin-like phosphoesterase" evidence="3">
    <location>
        <begin position="8"/>
        <end position="142"/>
    </location>
</feature>
<dbReference type="GO" id="GO:0046872">
    <property type="term" value="F:metal ion binding"/>
    <property type="evidence" value="ECO:0007669"/>
    <property type="project" value="UniProtKB-KW"/>
</dbReference>
<dbReference type="InterPro" id="IPR024654">
    <property type="entry name" value="Calcineurin-like_PHP_lpxH"/>
</dbReference>
<dbReference type="GO" id="GO:0016787">
    <property type="term" value="F:hydrolase activity"/>
    <property type="evidence" value="ECO:0007669"/>
    <property type="project" value="UniProtKB-UniRule"/>
</dbReference>
<evidence type="ECO:0000313" key="5">
    <source>
        <dbReference type="Proteomes" id="UP000886841"/>
    </source>
</evidence>
<organism evidence="4 5">
    <name type="scientific">Candidatus Egerieimonas intestinavium</name>
    <dbReference type="NCBI Taxonomy" id="2840777"/>
    <lineage>
        <taxon>Bacteria</taxon>
        <taxon>Bacillati</taxon>
        <taxon>Bacillota</taxon>
        <taxon>Clostridia</taxon>
        <taxon>Lachnospirales</taxon>
        <taxon>Lachnospiraceae</taxon>
        <taxon>Lachnospiraceae incertae sedis</taxon>
        <taxon>Candidatus Egerieimonas</taxon>
    </lineage>
</organism>
<dbReference type="SUPFAM" id="SSF56300">
    <property type="entry name" value="Metallo-dependent phosphatases"/>
    <property type="match status" value="1"/>
</dbReference>
<evidence type="ECO:0000256" key="2">
    <source>
        <dbReference type="RuleBase" id="RU362039"/>
    </source>
</evidence>
<dbReference type="Gene3D" id="3.60.21.10">
    <property type="match status" value="1"/>
</dbReference>
<keyword evidence="2" id="KW-0479">Metal-binding</keyword>